<accession>A0A4S8KUF1</accession>
<dbReference type="PANTHER" id="PTHR46300:SF2">
    <property type="entry name" value="CYTOCHROME P450 MONOOXYGENASE ALNH-RELATED"/>
    <property type="match status" value="1"/>
</dbReference>
<feature type="signal peptide" evidence="16">
    <location>
        <begin position="1"/>
        <end position="22"/>
    </location>
</feature>
<evidence type="ECO:0000256" key="15">
    <source>
        <dbReference type="RuleBase" id="RU000461"/>
    </source>
</evidence>
<evidence type="ECO:0000256" key="10">
    <source>
        <dbReference type="ARBA" id="ARBA00023004"/>
    </source>
</evidence>
<dbReference type="Pfam" id="PF00067">
    <property type="entry name" value="p450"/>
    <property type="match status" value="1"/>
</dbReference>
<keyword evidence="18" id="KW-1185">Reference proteome</keyword>
<proteinExistence type="inferred from homology"/>
<keyword evidence="12" id="KW-0472">Membrane</keyword>
<dbReference type="GO" id="GO:0016705">
    <property type="term" value="F:oxidoreductase activity, acting on paired donors, with incorporation or reduction of molecular oxygen"/>
    <property type="evidence" value="ECO:0007669"/>
    <property type="project" value="InterPro"/>
</dbReference>
<evidence type="ECO:0000256" key="7">
    <source>
        <dbReference type="ARBA" id="ARBA00022723"/>
    </source>
</evidence>
<evidence type="ECO:0000256" key="9">
    <source>
        <dbReference type="ARBA" id="ARBA00023002"/>
    </source>
</evidence>
<keyword evidence="7 14" id="KW-0479">Metal-binding</keyword>
<reference evidence="17 18" key="1">
    <citation type="journal article" date="2019" name="Nat. Ecol. Evol.">
        <title>Megaphylogeny resolves global patterns of mushroom evolution.</title>
        <authorList>
            <person name="Varga T."/>
            <person name="Krizsan K."/>
            <person name="Foldi C."/>
            <person name="Dima B."/>
            <person name="Sanchez-Garcia M."/>
            <person name="Sanchez-Ramirez S."/>
            <person name="Szollosi G.J."/>
            <person name="Szarkandi J.G."/>
            <person name="Papp V."/>
            <person name="Albert L."/>
            <person name="Andreopoulos W."/>
            <person name="Angelini C."/>
            <person name="Antonin V."/>
            <person name="Barry K.W."/>
            <person name="Bougher N.L."/>
            <person name="Buchanan P."/>
            <person name="Buyck B."/>
            <person name="Bense V."/>
            <person name="Catcheside P."/>
            <person name="Chovatia M."/>
            <person name="Cooper J."/>
            <person name="Damon W."/>
            <person name="Desjardin D."/>
            <person name="Finy P."/>
            <person name="Geml J."/>
            <person name="Haridas S."/>
            <person name="Hughes K."/>
            <person name="Justo A."/>
            <person name="Karasinski D."/>
            <person name="Kautmanova I."/>
            <person name="Kiss B."/>
            <person name="Kocsube S."/>
            <person name="Kotiranta H."/>
            <person name="LaButti K.M."/>
            <person name="Lechner B.E."/>
            <person name="Liimatainen K."/>
            <person name="Lipzen A."/>
            <person name="Lukacs Z."/>
            <person name="Mihaltcheva S."/>
            <person name="Morgado L.N."/>
            <person name="Niskanen T."/>
            <person name="Noordeloos M.E."/>
            <person name="Ohm R.A."/>
            <person name="Ortiz-Santana B."/>
            <person name="Ovrebo C."/>
            <person name="Racz N."/>
            <person name="Riley R."/>
            <person name="Savchenko A."/>
            <person name="Shiryaev A."/>
            <person name="Soop K."/>
            <person name="Spirin V."/>
            <person name="Szebenyi C."/>
            <person name="Tomsovsky M."/>
            <person name="Tulloss R.E."/>
            <person name="Uehling J."/>
            <person name="Grigoriev I.V."/>
            <person name="Vagvolgyi C."/>
            <person name="Papp T."/>
            <person name="Martin F.M."/>
            <person name="Miettinen O."/>
            <person name="Hibbett D.S."/>
            <person name="Nagy L.G."/>
        </authorList>
    </citation>
    <scope>NUCLEOTIDE SEQUENCE [LARGE SCALE GENOMIC DNA]</scope>
    <source>
        <strain evidence="17 18">CBS 962.96</strain>
    </source>
</reference>
<dbReference type="GO" id="GO:0004497">
    <property type="term" value="F:monooxygenase activity"/>
    <property type="evidence" value="ECO:0007669"/>
    <property type="project" value="UniProtKB-KW"/>
</dbReference>
<dbReference type="Gene3D" id="1.10.630.10">
    <property type="entry name" value="Cytochrome P450"/>
    <property type="match status" value="1"/>
</dbReference>
<protein>
    <submittedName>
        <fullName evidence="17">Cytochrome P450</fullName>
    </submittedName>
</protein>
<dbReference type="EMBL" id="ML180038">
    <property type="protein sequence ID" value="THU79351.1"/>
    <property type="molecule type" value="Genomic_DNA"/>
</dbReference>
<dbReference type="GO" id="GO:0020037">
    <property type="term" value="F:heme binding"/>
    <property type="evidence" value="ECO:0007669"/>
    <property type="project" value="InterPro"/>
</dbReference>
<evidence type="ECO:0000313" key="17">
    <source>
        <dbReference type="EMBL" id="THU79351.1"/>
    </source>
</evidence>
<feature type="chain" id="PRO_5020653218" evidence="16">
    <location>
        <begin position="23"/>
        <end position="529"/>
    </location>
</feature>
<evidence type="ECO:0000256" key="6">
    <source>
        <dbReference type="ARBA" id="ARBA00022692"/>
    </source>
</evidence>
<keyword evidence="5 14" id="KW-0349">Heme</keyword>
<comment type="cofactor">
    <cofactor evidence="1 14">
        <name>heme</name>
        <dbReference type="ChEBI" id="CHEBI:30413"/>
    </cofactor>
</comment>
<dbReference type="InterPro" id="IPR002401">
    <property type="entry name" value="Cyt_P450_E_grp-I"/>
</dbReference>
<dbReference type="InterPro" id="IPR036396">
    <property type="entry name" value="Cyt_P450_sf"/>
</dbReference>
<evidence type="ECO:0000256" key="5">
    <source>
        <dbReference type="ARBA" id="ARBA00022617"/>
    </source>
</evidence>
<evidence type="ECO:0000256" key="14">
    <source>
        <dbReference type="PIRSR" id="PIRSR602401-1"/>
    </source>
</evidence>
<dbReference type="PANTHER" id="PTHR46300">
    <property type="entry name" value="P450, PUTATIVE (EUROFUNG)-RELATED-RELATED"/>
    <property type="match status" value="1"/>
</dbReference>
<dbReference type="AlphaFoldDB" id="A0A4S8KUF1"/>
<evidence type="ECO:0000256" key="13">
    <source>
        <dbReference type="ARBA" id="ARBA00023180"/>
    </source>
</evidence>
<dbReference type="GO" id="GO:0005506">
    <property type="term" value="F:iron ion binding"/>
    <property type="evidence" value="ECO:0007669"/>
    <property type="project" value="InterPro"/>
</dbReference>
<dbReference type="InterPro" id="IPR001128">
    <property type="entry name" value="Cyt_P450"/>
</dbReference>
<keyword evidence="13" id="KW-0325">Glycoprotein</keyword>
<comment type="pathway">
    <text evidence="3">Secondary metabolite biosynthesis.</text>
</comment>
<keyword evidence="16" id="KW-0732">Signal</keyword>
<dbReference type="CDD" id="cd11065">
    <property type="entry name" value="CYP64-like"/>
    <property type="match status" value="1"/>
</dbReference>
<evidence type="ECO:0000256" key="8">
    <source>
        <dbReference type="ARBA" id="ARBA00022989"/>
    </source>
</evidence>
<evidence type="ECO:0000256" key="1">
    <source>
        <dbReference type="ARBA" id="ARBA00001971"/>
    </source>
</evidence>
<comment type="subcellular location">
    <subcellularLocation>
        <location evidence="2">Membrane</location>
        <topology evidence="2">Single-pass membrane protein</topology>
    </subcellularLocation>
</comment>
<dbReference type="GO" id="GO:0016020">
    <property type="term" value="C:membrane"/>
    <property type="evidence" value="ECO:0007669"/>
    <property type="project" value="UniProtKB-SubCell"/>
</dbReference>
<keyword evidence="10 14" id="KW-0408">Iron</keyword>
<dbReference type="InterPro" id="IPR017972">
    <property type="entry name" value="Cyt_P450_CS"/>
</dbReference>
<dbReference type="PROSITE" id="PS00086">
    <property type="entry name" value="CYTOCHROME_P450"/>
    <property type="match status" value="1"/>
</dbReference>
<dbReference type="SUPFAM" id="SSF48264">
    <property type="entry name" value="Cytochrome P450"/>
    <property type="match status" value="1"/>
</dbReference>
<dbReference type="OrthoDB" id="2789670at2759"/>
<evidence type="ECO:0000256" key="2">
    <source>
        <dbReference type="ARBA" id="ARBA00004167"/>
    </source>
</evidence>
<sequence>MFNGFLCVTCIVLGTVLYRRKGHRYPPGPKGLPLVGNLFQVPLKKNWEQFDSWKKDYGKIRCSSYVHCNIPGPILYLNLAGQPIIVLNTKKVAVDLLERRATNYSSRPRFIVAGEYLNGGCNMILAGYGDIWRRMRRSSEYALGLKTSSQYQPTQSDEAVLLAYDLIHSTDQWENHIFRAVISSILSIVYDLPPLTSFEDPIIKFLLGLTRRLDEALYPGSFAVEFLPILDWLPPWLAKWKREAIKDYQNYTSKFEQMFSNVKDASVKGEAEQSSFCATLLKPGARHSLSDHELAWLAASLFMAGYETSSNTMTWFMYLMILFPEIQTKAQEQLDQVVGRSRPPTFADAKHLPYIWAIIKEMLRWRPPAPISVPHATVADDYYEGYFIPKNSIVIPNIWSINRDPEVYENRIEDFYPEHHLDSEGKLKDALDEGHFAFGFGHRSCVGRHVANNTLFVDVATILWAMKIEPVKDEHGKPIVPSIDEERSGGILLNPPKCQFTCTSRFEEVDMILQQARDDILKSTRYSQE</sequence>
<evidence type="ECO:0000313" key="18">
    <source>
        <dbReference type="Proteomes" id="UP000297245"/>
    </source>
</evidence>
<evidence type="ECO:0000256" key="4">
    <source>
        <dbReference type="ARBA" id="ARBA00010617"/>
    </source>
</evidence>
<evidence type="ECO:0000256" key="11">
    <source>
        <dbReference type="ARBA" id="ARBA00023033"/>
    </source>
</evidence>
<name>A0A4S8KUF1_DENBC</name>
<dbReference type="Proteomes" id="UP000297245">
    <property type="component" value="Unassembled WGS sequence"/>
</dbReference>
<dbReference type="PRINTS" id="PR00463">
    <property type="entry name" value="EP450I"/>
</dbReference>
<dbReference type="PRINTS" id="PR00385">
    <property type="entry name" value="P450"/>
</dbReference>
<gene>
    <name evidence="17" type="ORF">K435DRAFT_697939</name>
</gene>
<evidence type="ECO:0000256" key="12">
    <source>
        <dbReference type="ARBA" id="ARBA00023136"/>
    </source>
</evidence>
<evidence type="ECO:0000256" key="16">
    <source>
        <dbReference type="SAM" id="SignalP"/>
    </source>
</evidence>
<keyword evidence="9 15" id="KW-0560">Oxidoreductase</keyword>
<comment type="similarity">
    <text evidence="4 15">Belongs to the cytochrome P450 family.</text>
</comment>
<keyword evidence="6" id="KW-0812">Transmembrane</keyword>
<evidence type="ECO:0000256" key="3">
    <source>
        <dbReference type="ARBA" id="ARBA00005179"/>
    </source>
</evidence>
<dbReference type="InterPro" id="IPR050364">
    <property type="entry name" value="Cytochrome_P450_fung"/>
</dbReference>
<keyword evidence="8" id="KW-1133">Transmembrane helix</keyword>
<organism evidence="17 18">
    <name type="scientific">Dendrothele bispora (strain CBS 962.96)</name>
    <dbReference type="NCBI Taxonomy" id="1314807"/>
    <lineage>
        <taxon>Eukaryota</taxon>
        <taxon>Fungi</taxon>
        <taxon>Dikarya</taxon>
        <taxon>Basidiomycota</taxon>
        <taxon>Agaricomycotina</taxon>
        <taxon>Agaricomycetes</taxon>
        <taxon>Agaricomycetidae</taxon>
        <taxon>Agaricales</taxon>
        <taxon>Agaricales incertae sedis</taxon>
        <taxon>Dendrothele</taxon>
    </lineage>
</organism>
<feature type="binding site" description="axial binding residue" evidence="14">
    <location>
        <position position="445"/>
    </location>
    <ligand>
        <name>heme</name>
        <dbReference type="ChEBI" id="CHEBI:30413"/>
    </ligand>
    <ligandPart>
        <name>Fe</name>
        <dbReference type="ChEBI" id="CHEBI:18248"/>
    </ligandPart>
</feature>
<keyword evidence="11 15" id="KW-0503">Monooxygenase</keyword>